<dbReference type="EMBL" id="KN822026">
    <property type="protein sequence ID" value="KIM64748.1"/>
    <property type="molecule type" value="Genomic_DNA"/>
</dbReference>
<proteinExistence type="predicted"/>
<dbReference type="Proteomes" id="UP000053989">
    <property type="component" value="Unassembled WGS sequence"/>
</dbReference>
<sequence length="54" mass="6084">MGLQGSRCVLVHYQPQCTVPERLVPRANVTTVTLIDYPDNNACHHCDDDVDNRC</sequence>
<dbReference type="InParanoid" id="A0A0C2ZTA9"/>
<accession>A0A0C2ZTA9</accession>
<gene>
    <name evidence="1" type="ORF">SCLCIDRAFT_1212811</name>
</gene>
<name>A0A0C2ZTA9_9AGAM</name>
<reference evidence="2" key="2">
    <citation type="submission" date="2015-01" db="EMBL/GenBank/DDBJ databases">
        <title>Evolutionary Origins and Diversification of the Mycorrhizal Mutualists.</title>
        <authorList>
            <consortium name="DOE Joint Genome Institute"/>
            <consortium name="Mycorrhizal Genomics Consortium"/>
            <person name="Kohler A."/>
            <person name="Kuo A."/>
            <person name="Nagy L.G."/>
            <person name="Floudas D."/>
            <person name="Copeland A."/>
            <person name="Barry K.W."/>
            <person name="Cichocki N."/>
            <person name="Veneault-Fourrey C."/>
            <person name="LaButti K."/>
            <person name="Lindquist E.A."/>
            <person name="Lipzen A."/>
            <person name="Lundell T."/>
            <person name="Morin E."/>
            <person name="Murat C."/>
            <person name="Riley R."/>
            <person name="Ohm R."/>
            <person name="Sun H."/>
            <person name="Tunlid A."/>
            <person name="Henrissat B."/>
            <person name="Grigoriev I.V."/>
            <person name="Hibbett D.S."/>
            <person name="Martin F."/>
        </authorList>
    </citation>
    <scope>NUCLEOTIDE SEQUENCE [LARGE SCALE GENOMIC DNA]</scope>
    <source>
        <strain evidence="2">Foug A</strain>
    </source>
</reference>
<dbReference type="HOGENOM" id="CLU_3051729_0_0_1"/>
<protein>
    <submittedName>
        <fullName evidence="1">Uncharacterized protein</fullName>
    </submittedName>
</protein>
<evidence type="ECO:0000313" key="2">
    <source>
        <dbReference type="Proteomes" id="UP000053989"/>
    </source>
</evidence>
<dbReference type="AlphaFoldDB" id="A0A0C2ZTA9"/>
<evidence type="ECO:0000313" key="1">
    <source>
        <dbReference type="EMBL" id="KIM64748.1"/>
    </source>
</evidence>
<organism evidence="1 2">
    <name type="scientific">Scleroderma citrinum Foug A</name>
    <dbReference type="NCBI Taxonomy" id="1036808"/>
    <lineage>
        <taxon>Eukaryota</taxon>
        <taxon>Fungi</taxon>
        <taxon>Dikarya</taxon>
        <taxon>Basidiomycota</taxon>
        <taxon>Agaricomycotina</taxon>
        <taxon>Agaricomycetes</taxon>
        <taxon>Agaricomycetidae</taxon>
        <taxon>Boletales</taxon>
        <taxon>Sclerodermatineae</taxon>
        <taxon>Sclerodermataceae</taxon>
        <taxon>Scleroderma</taxon>
    </lineage>
</organism>
<reference evidence="1 2" key="1">
    <citation type="submission" date="2014-04" db="EMBL/GenBank/DDBJ databases">
        <authorList>
            <consortium name="DOE Joint Genome Institute"/>
            <person name="Kuo A."/>
            <person name="Kohler A."/>
            <person name="Nagy L.G."/>
            <person name="Floudas D."/>
            <person name="Copeland A."/>
            <person name="Barry K.W."/>
            <person name="Cichocki N."/>
            <person name="Veneault-Fourrey C."/>
            <person name="LaButti K."/>
            <person name="Lindquist E.A."/>
            <person name="Lipzen A."/>
            <person name="Lundell T."/>
            <person name="Morin E."/>
            <person name="Murat C."/>
            <person name="Sun H."/>
            <person name="Tunlid A."/>
            <person name="Henrissat B."/>
            <person name="Grigoriev I.V."/>
            <person name="Hibbett D.S."/>
            <person name="Martin F."/>
            <person name="Nordberg H.P."/>
            <person name="Cantor M.N."/>
            <person name="Hua S.X."/>
        </authorList>
    </citation>
    <scope>NUCLEOTIDE SEQUENCE [LARGE SCALE GENOMIC DNA]</scope>
    <source>
        <strain evidence="1 2">Foug A</strain>
    </source>
</reference>
<keyword evidence="2" id="KW-1185">Reference proteome</keyword>